<dbReference type="PANTHER" id="PTHR42917:SF2">
    <property type="entry name" value="2,4-DIENOYL-COA REDUCTASE [(2E)-ENOYL-COA-PRODUCING]"/>
    <property type="match status" value="1"/>
</dbReference>
<comment type="cofactor">
    <cofactor evidence="1">
        <name>FMN</name>
        <dbReference type="ChEBI" id="CHEBI:58210"/>
    </cofactor>
</comment>
<dbReference type="Proteomes" id="UP000614996">
    <property type="component" value="Unassembled WGS sequence"/>
</dbReference>
<dbReference type="InterPro" id="IPR036188">
    <property type="entry name" value="FAD/NAD-bd_sf"/>
</dbReference>
<keyword evidence="13" id="KW-1185">Reference proteome</keyword>
<proteinExistence type="inferred from homology"/>
<dbReference type="InterPro" id="IPR001155">
    <property type="entry name" value="OxRdtase_FMN_N"/>
</dbReference>
<evidence type="ECO:0000256" key="2">
    <source>
        <dbReference type="ARBA" id="ARBA00001966"/>
    </source>
</evidence>
<dbReference type="Gene3D" id="3.20.20.70">
    <property type="entry name" value="Aldolase class I"/>
    <property type="match status" value="1"/>
</dbReference>
<dbReference type="GO" id="GO:0010181">
    <property type="term" value="F:FMN binding"/>
    <property type="evidence" value="ECO:0007669"/>
    <property type="project" value="InterPro"/>
</dbReference>
<evidence type="ECO:0000256" key="9">
    <source>
        <dbReference type="ARBA" id="ARBA00023014"/>
    </source>
</evidence>
<accession>A0A8J4AAH6</accession>
<evidence type="ECO:0000256" key="8">
    <source>
        <dbReference type="ARBA" id="ARBA00023004"/>
    </source>
</evidence>
<evidence type="ECO:0000259" key="10">
    <source>
        <dbReference type="Pfam" id="PF00724"/>
    </source>
</evidence>
<feature type="domain" description="FAD/NAD(P)-binding" evidence="11">
    <location>
        <begin position="398"/>
        <end position="647"/>
    </location>
</feature>
<dbReference type="AlphaFoldDB" id="A0A8J4AAH6"/>
<gene>
    <name evidence="12" type="ORF">NUM_24340</name>
</gene>
<feature type="domain" description="NADH:flavin oxidoreductase/NADH oxidase N-terminal" evidence="10">
    <location>
        <begin position="6"/>
        <end position="333"/>
    </location>
</feature>
<evidence type="ECO:0000256" key="6">
    <source>
        <dbReference type="ARBA" id="ARBA00022723"/>
    </source>
</evidence>
<dbReference type="Gene3D" id="3.50.50.60">
    <property type="entry name" value="FAD/NAD(P)-binding domain"/>
    <property type="match status" value="1"/>
</dbReference>
<evidence type="ECO:0000256" key="7">
    <source>
        <dbReference type="ARBA" id="ARBA00023002"/>
    </source>
</evidence>
<evidence type="ECO:0000256" key="4">
    <source>
        <dbReference type="ARBA" id="ARBA00022630"/>
    </source>
</evidence>
<evidence type="ECO:0000256" key="3">
    <source>
        <dbReference type="ARBA" id="ARBA00011048"/>
    </source>
</evidence>
<organism evidence="12 13">
    <name type="scientific">Actinocatenispora comari</name>
    <dbReference type="NCBI Taxonomy" id="2807577"/>
    <lineage>
        <taxon>Bacteria</taxon>
        <taxon>Bacillati</taxon>
        <taxon>Actinomycetota</taxon>
        <taxon>Actinomycetes</taxon>
        <taxon>Micromonosporales</taxon>
        <taxon>Micromonosporaceae</taxon>
        <taxon>Actinocatenispora</taxon>
    </lineage>
</organism>
<dbReference type="Pfam" id="PF00724">
    <property type="entry name" value="Oxidored_FMN"/>
    <property type="match status" value="1"/>
</dbReference>
<dbReference type="InterPro" id="IPR013785">
    <property type="entry name" value="Aldolase_TIM"/>
</dbReference>
<evidence type="ECO:0000313" key="12">
    <source>
        <dbReference type="EMBL" id="GIL27180.1"/>
    </source>
</evidence>
<keyword evidence="8" id="KW-0408">Iron</keyword>
<keyword evidence="4" id="KW-0285">Flavoprotein</keyword>
<evidence type="ECO:0000313" key="13">
    <source>
        <dbReference type="Proteomes" id="UP000614996"/>
    </source>
</evidence>
<dbReference type="InterPro" id="IPR023753">
    <property type="entry name" value="FAD/NAD-binding_dom"/>
</dbReference>
<comment type="similarity">
    <text evidence="3">In the N-terminal section; belongs to the NADH:flavin oxidoreductase/NADH oxidase family.</text>
</comment>
<comment type="caution">
    <text evidence="12">The sequence shown here is derived from an EMBL/GenBank/DDBJ whole genome shotgun (WGS) entry which is preliminary data.</text>
</comment>
<name>A0A8J4AAH6_9ACTN</name>
<evidence type="ECO:0000256" key="5">
    <source>
        <dbReference type="ARBA" id="ARBA00022643"/>
    </source>
</evidence>
<dbReference type="GO" id="GO:0016491">
    <property type="term" value="F:oxidoreductase activity"/>
    <property type="evidence" value="ECO:0007669"/>
    <property type="project" value="UniProtKB-KW"/>
</dbReference>
<evidence type="ECO:0000256" key="1">
    <source>
        <dbReference type="ARBA" id="ARBA00001917"/>
    </source>
</evidence>
<protein>
    <submittedName>
        <fullName evidence="12">2,4-dienoyl-CoA reductase</fullName>
    </submittedName>
</protein>
<dbReference type="PANTHER" id="PTHR42917">
    <property type="entry name" value="2,4-DIENOYL-COA REDUCTASE"/>
    <property type="match status" value="1"/>
</dbReference>
<dbReference type="SUPFAM" id="SSF51905">
    <property type="entry name" value="FAD/NAD(P)-binding domain"/>
    <property type="match status" value="1"/>
</dbReference>
<sequence>MRRVLSPVTLGGLALPHRVVMGSMHLGIEDRDDGGAALAAFYAARAAGGAGLIVTGGSAVNRVGTGGVHYSVVGEREHAPRLARVAEAVHETGGLIALQLFHAGRYAFAASFGLRPVAPSAVPSRFSPDPPRALTGAEIAATIDDFARGAATARRLGFDAVELMGSEGYLLNQFTSAVTNRRDDGWGGDAARRRAFPLAVLAAVRDAAGADFPVLYRMSGADLMDGAPDTDEVLALARELARAGAAALNVGIGWHESRVPTVQAVVPPGTWAPYPARIRAAVAGAVPVIASNRINRLAQAEQLLAAGDADLVSLARPFLADPELIARSRAARPVNVCIGCNQACIDRSLADEPVSCMVNPAAGRELSLLPAAGFADPGAAVADATRAGGGERGRDRRRYAVVGAGPAGLAAAHALATAGERVVLYEAADEPGGQFRLARLVPGKADYGATIEYYAAELAALGVELRLAHPVGPDDRAELAGCAGIVLATGVLPRPVDLPGADGPNVLTYPQAFAAADRLGERVVVVGGGGIAVDLAHLLSHGRTDGDERNRFRAEHGLAAPLGVTGGRQVTLLRRGPRIGTGIGRTTRWALLAALRRRGVLLRTGVRYDRITPAGVLLAGADGPELVPADTVVVAAGQLPADALRPMIAELAVPYRVVGGAADGAVDAVTAFAAGAEAGRALRHESAPAPTP</sequence>
<keyword evidence="7" id="KW-0560">Oxidoreductase</keyword>
<dbReference type="PRINTS" id="PR00368">
    <property type="entry name" value="FADPNR"/>
</dbReference>
<dbReference type="InterPro" id="IPR051793">
    <property type="entry name" value="NADH:flavin_oxidoreductase"/>
</dbReference>
<keyword evidence="6" id="KW-0479">Metal-binding</keyword>
<dbReference type="GO" id="GO:0046872">
    <property type="term" value="F:metal ion binding"/>
    <property type="evidence" value="ECO:0007669"/>
    <property type="project" value="UniProtKB-KW"/>
</dbReference>
<dbReference type="EMBL" id="BOPO01000039">
    <property type="protein sequence ID" value="GIL27180.1"/>
    <property type="molecule type" value="Genomic_DNA"/>
</dbReference>
<keyword evidence="5" id="KW-0288">FMN</keyword>
<reference evidence="13" key="1">
    <citation type="journal article" date="2021" name="Int. J. Syst. Evol. Microbiol.">
        <title>Actinocatenispora comari sp. nov., an endophytic actinomycete isolated from aerial parts of Comarum salesowianum.</title>
        <authorList>
            <person name="Oyunbileg N."/>
            <person name="Iizaka Y."/>
            <person name="Hamada M."/>
            <person name="Davaapurev B.O."/>
            <person name="Fukumoto A."/>
            <person name="Tsetseg B."/>
            <person name="Kato F."/>
            <person name="Tamura T."/>
            <person name="Batkhuu J."/>
            <person name="Anzai Y."/>
        </authorList>
    </citation>
    <scope>NUCLEOTIDE SEQUENCE [LARGE SCALE GENOMIC DNA]</scope>
    <source>
        <strain evidence="13">NUM-2625</strain>
    </source>
</reference>
<dbReference type="Pfam" id="PF07992">
    <property type="entry name" value="Pyr_redox_2"/>
    <property type="match status" value="1"/>
</dbReference>
<evidence type="ECO:0000259" key="11">
    <source>
        <dbReference type="Pfam" id="PF07992"/>
    </source>
</evidence>
<comment type="cofactor">
    <cofactor evidence="2">
        <name>[4Fe-4S] cluster</name>
        <dbReference type="ChEBI" id="CHEBI:49883"/>
    </cofactor>
</comment>
<dbReference type="Gene3D" id="3.40.50.720">
    <property type="entry name" value="NAD(P)-binding Rossmann-like Domain"/>
    <property type="match status" value="1"/>
</dbReference>
<dbReference type="SUPFAM" id="SSF51395">
    <property type="entry name" value="FMN-linked oxidoreductases"/>
    <property type="match status" value="1"/>
</dbReference>
<dbReference type="GO" id="GO:0051536">
    <property type="term" value="F:iron-sulfur cluster binding"/>
    <property type="evidence" value="ECO:0007669"/>
    <property type="project" value="UniProtKB-KW"/>
</dbReference>
<dbReference type="PRINTS" id="PR00469">
    <property type="entry name" value="PNDRDTASEII"/>
</dbReference>
<keyword evidence="9" id="KW-0411">Iron-sulfur</keyword>